<evidence type="ECO:0000256" key="3">
    <source>
        <dbReference type="ARBA" id="ARBA00022527"/>
    </source>
</evidence>
<evidence type="ECO:0000256" key="6">
    <source>
        <dbReference type="ARBA" id="ARBA00022777"/>
    </source>
</evidence>
<dbReference type="GO" id="GO:0005524">
    <property type="term" value="F:ATP binding"/>
    <property type="evidence" value="ECO:0007669"/>
    <property type="project" value="UniProtKB-KW"/>
</dbReference>
<keyword evidence="12" id="KW-1185">Reference proteome</keyword>
<dbReference type="EMBL" id="BTGU01000034">
    <property type="protein sequence ID" value="GMN50640.1"/>
    <property type="molecule type" value="Genomic_DNA"/>
</dbReference>
<comment type="subcellular location">
    <subcellularLocation>
        <location evidence="1">Membrane</location>
        <topology evidence="1">Single-pass type I membrane protein</topology>
    </subcellularLocation>
</comment>
<evidence type="ECO:0000256" key="5">
    <source>
        <dbReference type="ARBA" id="ARBA00022741"/>
    </source>
</evidence>
<evidence type="ECO:0000256" key="1">
    <source>
        <dbReference type="ARBA" id="ARBA00004479"/>
    </source>
</evidence>
<dbReference type="InterPro" id="IPR011009">
    <property type="entry name" value="Kinase-like_dom_sf"/>
</dbReference>
<dbReference type="InterPro" id="IPR000719">
    <property type="entry name" value="Prot_kinase_dom"/>
</dbReference>
<dbReference type="Pfam" id="PF00069">
    <property type="entry name" value="Pkinase"/>
    <property type="match status" value="1"/>
</dbReference>
<keyword evidence="6" id="KW-0418">Kinase</keyword>
<evidence type="ECO:0000313" key="12">
    <source>
        <dbReference type="Proteomes" id="UP001187192"/>
    </source>
</evidence>
<dbReference type="InterPro" id="IPR008271">
    <property type="entry name" value="Ser/Thr_kinase_AS"/>
</dbReference>
<evidence type="ECO:0000259" key="10">
    <source>
        <dbReference type="PROSITE" id="PS50011"/>
    </source>
</evidence>
<evidence type="ECO:0000256" key="2">
    <source>
        <dbReference type="ARBA" id="ARBA00012513"/>
    </source>
</evidence>
<dbReference type="AlphaFoldDB" id="A0AA88AEY9"/>
<feature type="domain" description="Protein kinase" evidence="10">
    <location>
        <begin position="1"/>
        <end position="219"/>
    </location>
</feature>
<comment type="catalytic activity">
    <reaction evidence="8">
        <text>L-threonyl-[protein] + ATP = O-phospho-L-threonyl-[protein] + ADP + H(+)</text>
        <dbReference type="Rhea" id="RHEA:46608"/>
        <dbReference type="Rhea" id="RHEA-COMP:11060"/>
        <dbReference type="Rhea" id="RHEA-COMP:11605"/>
        <dbReference type="ChEBI" id="CHEBI:15378"/>
        <dbReference type="ChEBI" id="CHEBI:30013"/>
        <dbReference type="ChEBI" id="CHEBI:30616"/>
        <dbReference type="ChEBI" id="CHEBI:61977"/>
        <dbReference type="ChEBI" id="CHEBI:456216"/>
        <dbReference type="EC" id="2.7.11.1"/>
    </reaction>
</comment>
<evidence type="ECO:0000256" key="4">
    <source>
        <dbReference type="ARBA" id="ARBA00022679"/>
    </source>
</evidence>
<comment type="caution">
    <text evidence="11">The sequence shown here is derived from an EMBL/GenBank/DDBJ whole genome shotgun (WGS) entry which is preliminary data.</text>
</comment>
<dbReference type="Proteomes" id="UP001187192">
    <property type="component" value="Unassembled WGS sequence"/>
</dbReference>
<dbReference type="GO" id="GO:0004674">
    <property type="term" value="F:protein serine/threonine kinase activity"/>
    <property type="evidence" value="ECO:0007669"/>
    <property type="project" value="UniProtKB-KW"/>
</dbReference>
<dbReference type="Gene3D" id="1.10.510.10">
    <property type="entry name" value="Transferase(Phosphotransferase) domain 1"/>
    <property type="match status" value="1"/>
</dbReference>
<organism evidence="11 12">
    <name type="scientific">Ficus carica</name>
    <name type="common">Common fig</name>
    <dbReference type="NCBI Taxonomy" id="3494"/>
    <lineage>
        <taxon>Eukaryota</taxon>
        <taxon>Viridiplantae</taxon>
        <taxon>Streptophyta</taxon>
        <taxon>Embryophyta</taxon>
        <taxon>Tracheophyta</taxon>
        <taxon>Spermatophyta</taxon>
        <taxon>Magnoliopsida</taxon>
        <taxon>eudicotyledons</taxon>
        <taxon>Gunneridae</taxon>
        <taxon>Pentapetalae</taxon>
        <taxon>rosids</taxon>
        <taxon>fabids</taxon>
        <taxon>Rosales</taxon>
        <taxon>Moraceae</taxon>
        <taxon>Ficeae</taxon>
        <taxon>Ficus</taxon>
    </lineage>
</organism>
<dbReference type="PROSITE" id="PS00108">
    <property type="entry name" value="PROTEIN_KINASE_ST"/>
    <property type="match status" value="1"/>
</dbReference>
<proteinExistence type="predicted"/>
<dbReference type="InterPro" id="IPR051824">
    <property type="entry name" value="LRR_Rcpt-Like_S/T_Kinase"/>
</dbReference>
<protein>
    <recommendedName>
        <fullName evidence="2">non-specific serine/threonine protein kinase</fullName>
        <ecNumber evidence="2">2.7.11.1</ecNumber>
    </recommendedName>
</protein>
<dbReference type="PROSITE" id="PS50011">
    <property type="entry name" value="PROTEIN_KINASE_DOM"/>
    <property type="match status" value="1"/>
</dbReference>
<reference evidence="11" key="1">
    <citation type="submission" date="2023-07" db="EMBL/GenBank/DDBJ databases">
        <title>draft genome sequence of fig (Ficus carica).</title>
        <authorList>
            <person name="Takahashi T."/>
            <person name="Nishimura K."/>
        </authorList>
    </citation>
    <scope>NUCLEOTIDE SEQUENCE</scope>
</reference>
<dbReference type="PANTHER" id="PTHR48006">
    <property type="entry name" value="LEUCINE-RICH REPEAT-CONTAINING PROTEIN DDB_G0281931-RELATED"/>
    <property type="match status" value="1"/>
</dbReference>
<comment type="catalytic activity">
    <reaction evidence="9">
        <text>L-seryl-[protein] + ATP = O-phospho-L-seryl-[protein] + ADP + H(+)</text>
        <dbReference type="Rhea" id="RHEA:17989"/>
        <dbReference type="Rhea" id="RHEA-COMP:9863"/>
        <dbReference type="Rhea" id="RHEA-COMP:11604"/>
        <dbReference type="ChEBI" id="CHEBI:15378"/>
        <dbReference type="ChEBI" id="CHEBI:29999"/>
        <dbReference type="ChEBI" id="CHEBI:30616"/>
        <dbReference type="ChEBI" id="CHEBI:83421"/>
        <dbReference type="ChEBI" id="CHEBI:456216"/>
        <dbReference type="EC" id="2.7.11.1"/>
    </reaction>
</comment>
<dbReference type="GO" id="GO:0016020">
    <property type="term" value="C:membrane"/>
    <property type="evidence" value="ECO:0007669"/>
    <property type="project" value="UniProtKB-SubCell"/>
</dbReference>
<sequence length="249" mass="28210">MENRSLDTWLHGKNRQNAIPAARSVHHHVLDWPKRSQIAMGAAQGHCYMHHHCVPPVIHRDIKASNILLDSDFNAKIADFGLAKLLVTQGELTTISTVAGSFAYLAPEYAYSLRVNEKVDVYSFGVVLLELVTGREASNSDGHTSLAEWARRHLQEDKPIEDALDEEVKEPCYVEEMSSIFELGIYCTNSLPSTRPSMKDVVELLLRCSRQTTYRKRFIWTEYDAAPLLKNSKRERSLEDDDVPNADNV</sequence>
<dbReference type="PANTHER" id="PTHR48006:SF102">
    <property type="entry name" value="LEUCINE-RICH REPEAT-CONTAINING PROTEIN DDB_G0281931-RELATED"/>
    <property type="match status" value="1"/>
</dbReference>
<keyword evidence="5" id="KW-0547">Nucleotide-binding</keyword>
<dbReference type="SUPFAM" id="SSF56112">
    <property type="entry name" value="Protein kinase-like (PK-like)"/>
    <property type="match status" value="1"/>
</dbReference>
<keyword evidence="3" id="KW-0723">Serine/threonine-protein kinase</keyword>
<keyword evidence="4" id="KW-0808">Transferase</keyword>
<dbReference type="EC" id="2.7.11.1" evidence="2"/>
<dbReference type="FunFam" id="1.10.510.10:FF:000714">
    <property type="entry name" value="Kinase family with leucine-rich repeat domain-containing protein"/>
    <property type="match status" value="1"/>
</dbReference>
<name>A0AA88AEY9_FICCA</name>
<evidence type="ECO:0000256" key="9">
    <source>
        <dbReference type="ARBA" id="ARBA00048679"/>
    </source>
</evidence>
<evidence type="ECO:0000256" key="8">
    <source>
        <dbReference type="ARBA" id="ARBA00047899"/>
    </source>
</evidence>
<gene>
    <name evidence="11" type="ORF">TIFTF001_019791</name>
</gene>
<dbReference type="SMART" id="SM00220">
    <property type="entry name" value="S_TKc"/>
    <property type="match status" value="1"/>
</dbReference>
<accession>A0AA88AEY9</accession>
<evidence type="ECO:0000313" key="11">
    <source>
        <dbReference type="EMBL" id="GMN50640.1"/>
    </source>
</evidence>
<evidence type="ECO:0000256" key="7">
    <source>
        <dbReference type="ARBA" id="ARBA00022840"/>
    </source>
</evidence>
<keyword evidence="7" id="KW-0067">ATP-binding</keyword>